<keyword evidence="1" id="KW-0812">Transmembrane</keyword>
<feature type="transmembrane region" description="Helical" evidence="1">
    <location>
        <begin position="13"/>
        <end position="31"/>
    </location>
</feature>
<feature type="transmembrane region" description="Helical" evidence="1">
    <location>
        <begin position="51"/>
        <end position="72"/>
    </location>
</feature>
<sequence>MDTYENKKKIFKIAPYLIAVVSAAFLFYFAAHMVEVAGAAHAGTAVGHAMASSGFACAICLMFLGGSSYTVFSDIKEKLSK</sequence>
<reference evidence="2" key="1">
    <citation type="submission" date="2020-10" db="EMBL/GenBank/DDBJ databases">
        <authorList>
            <person name="Gilroy R."/>
        </authorList>
    </citation>
    <scope>NUCLEOTIDE SEQUENCE</scope>
    <source>
        <strain evidence="2">11300</strain>
    </source>
</reference>
<evidence type="ECO:0000313" key="2">
    <source>
        <dbReference type="EMBL" id="HIU28410.1"/>
    </source>
</evidence>
<evidence type="ECO:0000256" key="1">
    <source>
        <dbReference type="SAM" id="Phobius"/>
    </source>
</evidence>
<accession>A0A9D1I7K8</accession>
<dbReference type="Proteomes" id="UP000824091">
    <property type="component" value="Unassembled WGS sequence"/>
</dbReference>
<dbReference type="EMBL" id="DVMO01000133">
    <property type="protein sequence ID" value="HIU28410.1"/>
    <property type="molecule type" value="Genomic_DNA"/>
</dbReference>
<name>A0A9D1I7K8_9FIRM</name>
<protein>
    <submittedName>
        <fullName evidence="2">Uncharacterized protein</fullName>
    </submittedName>
</protein>
<reference evidence="2" key="2">
    <citation type="journal article" date="2021" name="PeerJ">
        <title>Extensive microbial diversity within the chicken gut microbiome revealed by metagenomics and culture.</title>
        <authorList>
            <person name="Gilroy R."/>
            <person name="Ravi A."/>
            <person name="Getino M."/>
            <person name="Pursley I."/>
            <person name="Horton D.L."/>
            <person name="Alikhan N.F."/>
            <person name="Baker D."/>
            <person name="Gharbi K."/>
            <person name="Hall N."/>
            <person name="Watson M."/>
            <person name="Adriaenssens E.M."/>
            <person name="Foster-Nyarko E."/>
            <person name="Jarju S."/>
            <person name="Secka A."/>
            <person name="Antonio M."/>
            <person name="Oren A."/>
            <person name="Chaudhuri R.R."/>
            <person name="La Ragione R."/>
            <person name="Hildebrand F."/>
            <person name="Pallen M.J."/>
        </authorList>
    </citation>
    <scope>NUCLEOTIDE SEQUENCE</scope>
    <source>
        <strain evidence="2">11300</strain>
    </source>
</reference>
<organism evidence="2 3">
    <name type="scientific">Candidatus Fimisoma avicola</name>
    <dbReference type="NCBI Taxonomy" id="2840826"/>
    <lineage>
        <taxon>Bacteria</taxon>
        <taxon>Bacillati</taxon>
        <taxon>Bacillota</taxon>
        <taxon>Clostridia</taxon>
        <taxon>Eubacteriales</taxon>
        <taxon>Candidatus Fimisoma</taxon>
    </lineage>
</organism>
<dbReference type="AlphaFoldDB" id="A0A9D1I7K8"/>
<proteinExistence type="predicted"/>
<keyword evidence="1" id="KW-1133">Transmembrane helix</keyword>
<keyword evidence="1" id="KW-0472">Membrane</keyword>
<evidence type="ECO:0000313" key="3">
    <source>
        <dbReference type="Proteomes" id="UP000824091"/>
    </source>
</evidence>
<comment type="caution">
    <text evidence="2">The sequence shown here is derived from an EMBL/GenBank/DDBJ whole genome shotgun (WGS) entry which is preliminary data.</text>
</comment>
<gene>
    <name evidence="2" type="ORF">IAD16_08530</name>
</gene>